<dbReference type="InterPro" id="IPR050204">
    <property type="entry name" value="AraC_XylS_family_regulators"/>
</dbReference>
<dbReference type="PROSITE" id="PS00041">
    <property type="entry name" value="HTH_ARAC_FAMILY_1"/>
    <property type="match status" value="1"/>
</dbReference>
<dbReference type="Proteomes" id="UP000250434">
    <property type="component" value="Chromosome"/>
</dbReference>
<organism evidence="5 6">
    <name type="scientific">Amycolatopsis albispora</name>
    <dbReference type="NCBI Taxonomy" id="1804986"/>
    <lineage>
        <taxon>Bacteria</taxon>
        <taxon>Bacillati</taxon>
        <taxon>Actinomycetota</taxon>
        <taxon>Actinomycetes</taxon>
        <taxon>Pseudonocardiales</taxon>
        <taxon>Pseudonocardiaceae</taxon>
        <taxon>Amycolatopsis</taxon>
    </lineage>
</organism>
<evidence type="ECO:0000256" key="3">
    <source>
        <dbReference type="ARBA" id="ARBA00023163"/>
    </source>
</evidence>
<evidence type="ECO:0000256" key="2">
    <source>
        <dbReference type="ARBA" id="ARBA00023125"/>
    </source>
</evidence>
<dbReference type="PANTHER" id="PTHR46796:SF13">
    <property type="entry name" value="HTH-TYPE TRANSCRIPTIONAL ACTIVATOR RHAS"/>
    <property type="match status" value="1"/>
</dbReference>
<dbReference type="Gene3D" id="1.10.10.60">
    <property type="entry name" value="Homeodomain-like"/>
    <property type="match status" value="2"/>
</dbReference>
<reference evidence="5 6" key="1">
    <citation type="submission" date="2016-04" db="EMBL/GenBank/DDBJ databases">
        <title>Complete genome sequence and analysis of deep-sea sediment isolate, Amycolatopsis sp. WP1.</title>
        <authorList>
            <person name="Wang H."/>
            <person name="Chen S."/>
            <person name="Wu Q."/>
        </authorList>
    </citation>
    <scope>NUCLEOTIDE SEQUENCE [LARGE SCALE GENOMIC DNA]</scope>
    <source>
        <strain evidence="5 6">WP1</strain>
    </source>
</reference>
<evidence type="ECO:0000313" key="6">
    <source>
        <dbReference type="Proteomes" id="UP000250434"/>
    </source>
</evidence>
<dbReference type="SUPFAM" id="SSF46689">
    <property type="entry name" value="Homeodomain-like"/>
    <property type="match status" value="2"/>
</dbReference>
<evidence type="ECO:0000313" key="5">
    <source>
        <dbReference type="EMBL" id="AXB42563.1"/>
    </source>
</evidence>
<dbReference type="GO" id="GO:0003700">
    <property type="term" value="F:DNA-binding transcription factor activity"/>
    <property type="evidence" value="ECO:0007669"/>
    <property type="project" value="InterPro"/>
</dbReference>
<name>A0A344L3D9_9PSEU</name>
<dbReference type="PROSITE" id="PS01124">
    <property type="entry name" value="HTH_ARAC_FAMILY_2"/>
    <property type="match status" value="1"/>
</dbReference>
<dbReference type="SMART" id="SM00342">
    <property type="entry name" value="HTH_ARAC"/>
    <property type="match status" value="1"/>
</dbReference>
<dbReference type="Pfam" id="PF12852">
    <property type="entry name" value="Cupin_6"/>
    <property type="match status" value="1"/>
</dbReference>
<dbReference type="KEGG" id="aab:A4R43_08500"/>
<evidence type="ECO:0000256" key="1">
    <source>
        <dbReference type="ARBA" id="ARBA00023015"/>
    </source>
</evidence>
<dbReference type="GO" id="GO:0043565">
    <property type="term" value="F:sequence-specific DNA binding"/>
    <property type="evidence" value="ECO:0007669"/>
    <property type="project" value="InterPro"/>
</dbReference>
<keyword evidence="6" id="KW-1185">Reference proteome</keyword>
<protein>
    <recommendedName>
        <fullName evidence="4">HTH araC/xylS-type domain-containing protein</fullName>
    </recommendedName>
</protein>
<dbReference type="InterPro" id="IPR009057">
    <property type="entry name" value="Homeodomain-like_sf"/>
</dbReference>
<dbReference type="InterPro" id="IPR018060">
    <property type="entry name" value="HTH_AraC"/>
</dbReference>
<proteinExistence type="predicted"/>
<dbReference type="EMBL" id="CP015163">
    <property type="protein sequence ID" value="AXB42563.1"/>
    <property type="molecule type" value="Genomic_DNA"/>
</dbReference>
<dbReference type="PANTHER" id="PTHR46796">
    <property type="entry name" value="HTH-TYPE TRANSCRIPTIONAL ACTIVATOR RHAS-RELATED"/>
    <property type="match status" value="1"/>
</dbReference>
<sequence>MDPLDDYLATVRARGSVFVQSLCAPPWGLRFEDPGPLMLLVLADGAAWIRPGHGEPLRFEAGQIALVRGGFTVGDRRDTTAGVVIDSENRCYPANEDPATAGDRFKLGTRTYGTPGGSSVLVTAAYAVRGGTADRVLATLPPALAVPAGDDPVLGLLTSEISRDEPGQQTVLDRLLDLLLIRALRTWFATPGTRAPAGYRALADPAIGHALRLLHQRPAEAWTVATLAAAAGLSRASFARRFTALVGEPPLAYLTGWRMTLAADLLAETGASVGSVARQVGYADAFTFSTAFKRIRGVPPSAVRAGSPGA</sequence>
<dbReference type="Pfam" id="PF12833">
    <property type="entry name" value="HTH_18"/>
    <property type="match status" value="1"/>
</dbReference>
<keyword evidence="3" id="KW-0804">Transcription</keyword>
<dbReference type="RefSeq" id="WP_113691829.1">
    <property type="nucleotide sequence ID" value="NZ_CP015163.1"/>
</dbReference>
<evidence type="ECO:0000259" key="4">
    <source>
        <dbReference type="PROSITE" id="PS01124"/>
    </source>
</evidence>
<accession>A0A344L3D9</accession>
<dbReference type="OrthoDB" id="241790at2"/>
<dbReference type="InterPro" id="IPR018062">
    <property type="entry name" value="HTH_AraC-typ_CS"/>
</dbReference>
<feature type="domain" description="HTH araC/xylS-type" evidence="4">
    <location>
        <begin position="208"/>
        <end position="306"/>
    </location>
</feature>
<dbReference type="AlphaFoldDB" id="A0A344L3D9"/>
<gene>
    <name evidence="5" type="ORF">A4R43_08500</name>
</gene>
<keyword evidence="1" id="KW-0805">Transcription regulation</keyword>
<keyword evidence="2" id="KW-0238">DNA-binding</keyword>
<dbReference type="InterPro" id="IPR032783">
    <property type="entry name" value="AraC_lig"/>
</dbReference>